<proteinExistence type="predicted"/>
<reference evidence="1" key="1">
    <citation type="submission" date="2021-01" db="EMBL/GenBank/DDBJ databases">
        <authorList>
            <person name="Corre E."/>
            <person name="Pelletier E."/>
            <person name="Niang G."/>
            <person name="Scheremetjew M."/>
            <person name="Finn R."/>
            <person name="Kale V."/>
            <person name="Holt S."/>
            <person name="Cochrane G."/>
            <person name="Meng A."/>
            <person name="Brown T."/>
            <person name="Cohen L."/>
        </authorList>
    </citation>
    <scope>NUCLEOTIDE SEQUENCE</scope>
    <source>
        <strain evidence="1">CCMP1897</strain>
    </source>
</reference>
<evidence type="ECO:0000313" key="1">
    <source>
        <dbReference type="EMBL" id="CAE0609662.1"/>
    </source>
</evidence>
<dbReference type="EMBL" id="HBIS01003840">
    <property type="protein sequence ID" value="CAE0609662.1"/>
    <property type="molecule type" value="Transcribed_RNA"/>
</dbReference>
<name>A0A7S3UDU6_9CHLO</name>
<accession>A0A7S3UDU6</accession>
<dbReference type="InterPro" id="IPR029058">
    <property type="entry name" value="AB_hydrolase_fold"/>
</dbReference>
<sequence>MASDVATRAVFGAMSVMGRFMRKNKPVMVLEPNRDGPERKEALFVMMPGAFKDPSLYRPLAEAVQKECEERNVALYVTLSALPFGLGTEGDAQSEYQAAVEHVKTLGFDPEENQLGFSEKVYVGGHSWGGAISRKVGFNRAQGIVLMGATCKVMSNPMGDTVPENIAEWHKPVLVVAAELDGQSRIPYAALDWQDAQEASASASEPDLFSASYKCVAVVEDMNHAQFCDGIPNIPRGDIGVAVQQTETVQRAVARIIADFIAADQLKDPACIRSLAQYNSHTGKLVENYLNAFKEEVNKEMAVAVQLHVARQKIRKEQVSAYMHKDQAAFVFSKPELLQVDSDVRCRVQYFVEPDSTHRGGRRNSRNRCSPTLWVKCKSAEAIAAAIGAEAVNLSRGERAAEFNRATYKQALGMVPDRARERFEKYGRPLRFVPDYMATAGQDWVKTPVKYRVSEDGALEVCCPYLHTDLGMIKRYAGMHYVKVLSVSLLIEYILVDAFCAAEGLGYVTKAEEP</sequence>
<dbReference type="AlphaFoldDB" id="A0A7S3UDU6"/>
<protein>
    <submittedName>
        <fullName evidence="1">Uncharacterized protein</fullName>
    </submittedName>
</protein>
<organism evidence="1">
    <name type="scientific">Picocystis salinarum</name>
    <dbReference type="NCBI Taxonomy" id="88271"/>
    <lineage>
        <taxon>Eukaryota</taxon>
        <taxon>Viridiplantae</taxon>
        <taxon>Chlorophyta</taxon>
        <taxon>Picocystophyceae</taxon>
        <taxon>Picocystales</taxon>
        <taxon>Picocystaceae</taxon>
        <taxon>Picocystis</taxon>
    </lineage>
</organism>
<dbReference type="SUPFAM" id="SSF53474">
    <property type="entry name" value="alpha/beta-Hydrolases"/>
    <property type="match status" value="1"/>
</dbReference>
<gene>
    <name evidence="1" type="ORF">PSAL00342_LOCUS3481</name>
</gene>
<dbReference type="Gene3D" id="3.40.50.1820">
    <property type="entry name" value="alpha/beta hydrolase"/>
    <property type="match status" value="1"/>
</dbReference>